<sequence>MYQTRGLLIVAKGQPQCSSFGKSTRTNRPNHSRPLQPFGEELLGTRDVEEAEDSGQSSGDHSILGDSDVALGLLNAIALPKDMRQVPSQASDALRELSQYVLLETKARMKHGRVLSIPGFGFANQGMNGDTEGSVDS</sequence>
<reference evidence="1" key="1">
    <citation type="submission" date="2022-02" db="EMBL/GenBank/DDBJ databases">
        <title>Plant Genome Project.</title>
        <authorList>
            <person name="Zhang R.-G."/>
        </authorList>
    </citation>
    <scope>NUCLEOTIDE SEQUENCE</scope>
    <source>
        <strain evidence="1">AT1</strain>
    </source>
</reference>
<proteinExistence type="predicted"/>
<evidence type="ECO:0000313" key="2">
    <source>
        <dbReference type="Proteomes" id="UP001062846"/>
    </source>
</evidence>
<evidence type="ECO:0000313" key="1">
    <source>
        <dbReference type="EMBL" id="KAI8563824.1"/>
    </source>
</evidence>
<dbReference type="Proteomes" id="UP001062846">
    <property type="component" value="Chromosome 3"/>
</dbReference>
<dbReference type="EMBL" id="CM046390">
    <property type="protein sequence ID" value="KAI8563824.1"/>
    <property type="molecule type" value="Genomic_DNA"/>
</dbReference>
<organism evidence="1 2">
    <name type="scientific">Rhododendron molle</name>
    <name type="common">Chinese azalea</name>
    <name type="synonym">Azalea mollis</name>
    <dbReference type="NCBI Taxonomy" id="49168"/>
    <lineage>
        <taxon>Eukaryota</taxon>
        <taxon>Viridiplantae</taxon>
        <taxon>Streptophyta</taxon>
        <taxon>Embryophyta</taxon>
        <taxon>Tracheophyta</taxon>
        <taxon>Spermatophyta</taxon>
        <taxon>Magnoliopsida</taxon>
        <taxon>eudicotyledons</taxon>
        <taxon>Gunneridae</taxon>
        <taxon>Pentapetalae</taxon>
        <taxon>asterids</taxon>
        <taxon>Ericales</taxon>
        <taxon>Ericaceae</taxon>
        <taxon>Ericoideae</taxon>
        <taxon>Rhodoreae</taxon>
        <taxon>Rhododendron</taxon>
    </lineage>
</organism>
<gene>
    <name evidence="1" type="ORF">RHMOL_Rhmol03G0139200</name>
</gene>
<protein>
    <submittedName>
        <fullName evidence="1">Uncharacterized protein</fullName>
    </submittedName>
</protein>
<comment type="caution">
    <text evidence="1">The sequence shown here is derived from an EMBL/GenBank/DDBJ whole genome shotgun (WGS) entry which is preliminary data.</text>
</comment>
<name>A0ACC0PFC0_RHOML</name>
<accession>A0ACC0PFC0</accession>
<keyword evidence="2" id="KW-1185">Reference proteome</keyword>